<dbReference type="Proteomes" id="UP000828251">
    <property type="component" value="Unassembled WGS sequence"/>
</dbReference>
<keyword evidence="3" id="KW-1185">Reference proteome</keyword>
<protein>
    <submittedName>
        <fullName evidence="2">Uncharacterized protein</fullName>
    </submittedName>
</protein>
<gene>
    <name evidence="2" type="ORF">J1N35_003743</name>
</gene>
<name>A0A9D3WBH2_9ROSI</name>
<proteinExistence type="predicted"/>
<comment type="caution">
    <text evidence="2">The sequence shown here is derived from an EMBL/GenBank/DDBJ whole genome shotgun (WGS) entry which is preliminary data.</text>
</comment>
<sequence length="138" mass="14802">MKKLPSNPDMLKRTVPSSSQQVSFGSDITNARNMNENVDQIAVEANNDASTLKIGLLTINPKQKESKPSVDADAAETVTVGSMPVKVNGFTESSGYLTFGTIPHNPKTLQPEGGWLNEILGSGQIFAVLHPTPSFFTL</sequence>
<feature type="compositionally biased region" description="Polar residues" evidence="1">
    <location>
        <begin position="15"/>
        <end position="24"/>
    </location>
</feature>
<feature type="region of interest" description="Disordered" evidence="1">
    <location>
        <begin position="1"/>
        <end position="24"/>
    </location>
</feature>
<evidence type="ECO:0000313" key="2">
    <source>
        <dbReference type="EMBL" id="KAH1120583.1"/>
    </source>
</evidence>
<accession>A0A9D3WBH2</accession>
<reference evidence="2 3" key="1">
    <citation type="journal article" date="2021" name="Plant Biotechnol. J.">
        <title>Multi-omics assisted identification of the key and species-specific regulatory components of drought-tolerant mechanisms in Gossypium stocksii.</title>
        <authorList>
            <person name="Yu D."/>
            <person name="Ke L."/>
            <person name="Zhang D."/>
            <person name="Wu Y."/>
            <person name="Sun Y."/>
            <person name="Mei J."/>
            <person name="Sun J."/>
            <person name="Sun Y."/>
        </authorList>
    </citation>
    <scope>NUCLEOTIDE SEQUENCE [LARGE SCALE GENOMIC DNA]</scope>
    <source>
        <strain evidence="3">cv. E1</strain>
        <tissue evidence="2">Leaf</tissue>
    </source>
</reference>
<dbReference type="OrthoDB" id="1771564at2759"/>
<dbReference type="AlphaFoldDB" id="A0A9D3WBH2"/>
<evidence type="ECO:0000256" key="1">
    <source>
        <dbReference type="SAM" id="MobiDB-lite"/>
    </source>
</evidence>
<dbReference type="EMBL" id="JAIQCV010000002">
    <property type="protein sequence ID" value="KAH1120583.1"/>
    <property type="molecule type" value="Genomic_DNA"/>
</dbReference>
<evidence type="ECO:0000313" key="3">
    <source>
        <dbReference type="Proteomes" id="UP000828251"/>
    </source>
</evidence>
<organism evidence="2 3">
    <name type="scientific">Gossypium stocksii</name>
    <dbReference type="NCBI Taxonomy" id="47602"/>
    <lineage>
        <taxon>Eukaryota</taxon>
        <taxon>Viridiplantae</taxon>
        <taxon>Streptophyta</taxon>
        <taxon>Embryophyta</taxon>
        <taxon>Tracheophyta</taxon>
        <taxon>Spermatophyta</taxon>
        <taxon>Magnoliopsida</taxon>
        <taxon>eudicotyledons</taxon>
        <taxon>Gunneridae</taxon>
        <taxon>Pentapetalae</taxon>
        <taxon>rosids</taxon>
        <taxon>malvids</taxon>
        <taxon>Malvales</taxon>
        <taxon>Malvaceae</taxon>
        <taxon>Malvoideae</taxon>
        <taxon>Gossypium</taxon>
    </lineage>
</organism>